<dbReference type="GO" id="GO:0004830">
    <property type="term" value="F:tryptophan-tRNA ligase activity"/>
    <property type="evidence" value="ECO:0007669"/>
    <property type="project" value="UniProtKB-UniRule"/>
</dbReference>
<protein>
    <recommendedName>
        <fullName evidence="2 8">Tryptophan--tRNA ligase</fullName>
        <ecNumber evidence="2 8">6.1.1.2</ecNumber>
    </recommendedName>
</protein>
<evidence type="ECO:0000256" key="6">
    <source>
        <dbReference type="ARBA" id="ARBA00022917"/>
    </source>
</evidence>
<dbReference type="AlphaFoldDB" id="A0A841BNE9"/>
<evidence type="ECO:0000256" key="5">
    <source>
        <dbReference type="ARBA" id="ARBA00022840"/>
    </source>
</evidence>
<evidence type="ECO:0000313" key="11">
    <source>
        <dbReference type="Proteomes" id="UP000587527"/>
    </source>
</evidence>
<dbReference type="GO" id="GO:0005524">
    <property type="term" value="F:ATP binding"/>
    <property type="evidence" value="ECO:0007669"/>
    <property type="project" value="UniProtKB-KW"/>
</dbReference>
<evidence type="ECO:0000256" key="3">
    <source>
        <dbReference type="ARBA" id="ARBA00022598"/>
    </source>
</evidence>
<name>A0A841BNE9_9ACTN</name>
<dbReference type="Gene3D" id="1.10.240.10">
    <property type="entry name" value="Tyrosyl-Transfer RNA Synthetase"/>
    <property type="match status" value="1"/>
</dbReference>
<dbReference type="RefSeq" id="WP_184836692.1">
    <property type="nucleotide sequence ID" value="NZ_JACHMN010000002.1"/>
</dbReference>
<dbReference type="PANTHER" id="PTHR43766">
    <property type="entry name" value="TRYPTOPHAN--TRNA LIGASE, MITOCHONDRIAL"/>
    <property type="match status" value="1"/>
</dbReference>
<evidence type="ECO:0000256" key="1">
    <source>
        <dbReference type="ARBA" id="ARBA00005594"/>
    </source>
</evidence>
<comment type="similarity">
    <text evidence="1 9">Belongs to the class-I aminoacyl-tRNA synthetase family.</text>
</comment>
<dbReference type="Proteomes" id="UP000587527">
    <property type="component" value="Unassembled WGS sequence"/>
</dbReference>
<dbReference type="Pfam" id="PF00579">
    <property type="entry name" value="tRNA-synt_1b"/>
    <property type="match status" value="1"/>
</dbReference>
<evidence type="ECO:0000256" key="2">
    <source>
        <dbReference type="ARBA" id="ARBA00013161"/>
    </source>
</evidence>
<keyword evidence="3 9" id="KW-0436">Ligase</keyword>
<keyword evidence="4 9" id="KW-0547">Nucleotide-binding</keyword>
<dbReference type="InterPro" id="IPR014729">
    <property type="entry name" value="Rossmann-like_a/b/a_fold"/>
</dbReference>
<dbReference type="Gene3D" id="3.40.50.620">
    <property type="entry name" value="HUPs"/>
    <property type="match status" value="1"/>
</dbReference>
<dbReference type="EMBL" id="JACHMN010000002">
    <property type="protein sequence ID" value="MBB5869794.1"/>
    <property type="molecule type" value="Genomic_DNA"/>
</dbReference>
<keyword evidence="7 9" id="KW-0030">Aminoacyl-tRNA synthetase</keyword>
<accession>A0A841BNE9</accession>
<evidence type="ECO:0000256" key="9">
    <source>
        <dbReference type="RuleBase" id="RU363036"/>
    </source>
</evidence>
<dbReference type="PANTHER" id="PTHR43766:SF1">
    <property type="entry name" value="TRYPTOPHAN--TRNA LIGASE, MITOCHONDRIAL"/>
    <property type="match status" value="1"/>
</dbReference>
<dbReference type="PRINTS" id="PR01039">
    <property type="entry name" value="TRNASYNTHTRP"/>
</dbReference>
<dbReference type="SUPFAM" id="SSF52374">
    <property type="entry name" value="Nucleotidylyl transferase"/>
    <property type="match status" value="1"/>
</dbReference>
<dbReference type="InterPro" id="IPR050203">
    <property type="entry name" value="Trp-tRNA_synthetase"/>
</dbReference>
<dbReference type="EC" id="6.1.1.2" evidence="2 8"/>
<dbReference type="InterPro" id="IPR002305">
    <property type="entry name" value="aa-tRNA-synth_Ic"/>
</dbReference>
<keyword evidence="11" id="KW-1185">Reference proteome</keyword>
<proteinExistence type="inferred from homology"/>
<keyword evidence="5 9" id="KW-0067">ATP-binding</keyword>
<dbReference type="CDD" id="cd00806">
    <property type="entry name" value="TrpRS_core"/>
    <property type="match status" value="1"/>
</dbReference>
<reference evidence="10 11" key="1">
    <citation type="submission" date="2020-08" db="EMBL/GenBank/DDBJ databases">
        <title>Sequencing the genomes of 1000 actinobacteria strains.</title>
        <authorList>
            <person name="Klenk H.-P."/>
        </authorList>
    </citation>
    <scope>NUCLEOTIDE SEQUENCE [LARGE SCALE GENOMIC DNA]</scope>
    <source>
        <strain evidence="10 11">DSM 45362</strain>
    </source>
</reference>
<evidence type="ECO:0000256" key="4">
    <source>
        <dbReference type="ARBA" id="ARBA00022741"/>
    </source>
</evidence>
<sequence>MSEIRRLTGFKPTGHLQLGNYLGAIRPIASARPGTESIAMIADLHALTVEHDPATLRSLTMEVASTLLACGVTAPIYLQSALSAHTELHYLLEATTGFGEAQRMIQFKEKSSGQQQVRLSLLTYPVLMAADILLHDTHEVPVGDDQSQHLELTRTIARRFNDRYGPTFTMPVGVTPTLAARLMDLQEPERKMGKSSSSPNGTLYLLDPPEVTRHKIRRAVTTPPGVANLREILAAVTGGPAPEFDGYANLKAAVAEAVIELLAPIRKAHDELAAEAVTDALSSGLSHASARAHATVSRAKNAIGLCL</sequence>
<evidence type="ECO:0000256" key="8">
    <source>
        <dbReference type="NCBIfam" id="TIGR00233"/>
    </source>
</evidence>
<dbReference type="GO" id="GO:0005829">
    <property type="term" value="C:cytosol"/>
    <property type="evidence" value="ECO:0007669"/>
    <property type="project" value="TreeGrafter"/>
</dbReference>
<dbReference type="GO" id="GO:0006436">
    <property type="term" value="P:tryptophanyl-tRNA aminoacylation"/>
    <property type="evidence" value="ECO:0007669"/>
    <property type="project" value="UniProtKB-UniRule"/>
</dbReference>
<comment type="caution">
    <text evidence="10">The sequence shown here is derived from an EMBL/GenBank/DDBJ whole genome shotgun (WGS) entry which is preliminary data.</text>
</comment>
<keyword evidence="6 9" id="KW-0648">Protein biosynthesis</keyword>
<dbReference type="InterPro" id="IPR002306">
    <property type="entry name" value="Trp-tRNA-ligase"/>
</dbReference>
<gene>
    <name evidence="10" type="ORF">F4553_003173</name>
</gene>
<evidence type="ECO:0000313" key="10">
    <source>
        <dbReference type="EMBL" id="MBB5869794.1"/>
    </source>
</evidence>
<evidence type="ECO:0000256" key="7">
    <source>
        <dbReference type="ARBA" id="ARBA00023146"/>
    </source>
</evidence>
<organism evidence="10 11">
    <name type="scientific">Allocatelliglobosispora scoriae</name>
    <dbReference type="NCBI Taxonomy" id="643052"/>
    <lineage>
        <taxon>Bacteria</taxon>
        <taxon>Bacillati</taxon>
        <taxon>Actinomycetota</taxon>
        <taxon>Actinomycetes</taxon>
        <taxon>Micromonosporales</taxon>
        <taxon>Micromonosporaceae</taxon>
        <taxon>Allocatelliglobosispora</taxon>
    </lineage>
</organism>
<dbReference type="NCBIfam" id="TIGR00233">
    <property type="entry name" value="trpS"/>
    <property type="match status" value="1"/>
</dbReference>